<evidence type="ECO:0000313" key="2">
    <source>
        <dbReference type="Proteomes" id="UP000289340"/>
    </source>
</evidence>
<organism evidence="1 2">
    <name type="scientific">Glycine soja</name>
    <name type="common">Wild soybean</name>
    <dbReference type="NCBI Taxonomy" id="3848"/>
    <lineage>
        <taxon>Eukaryota</taxon>
        <taxon>Viridiplantae</taxon>
        <taxon>Streptophyta</taxon>
        <taxon>Embryophyta</taxon>
        <taxon>Tracheophyta</taxon>
        <taxon>Spermatophyta</taxon>
        <taxon>Magnoliopsida</taxon>
        <taxon>eudicotyledons</taxon>
        <taxon>Gunneridae</taxon>
        <taxon>Pentapetalae</taxon>
        <taxon>rosids</taxon>
        <taxon>fabids</taxon>
        <taxon>Fabales</taxon>
        <taxon>Fabaceae</taxon>
        <taxon>Papilionoideae</taxon>
        <taxon>50 kb inversion clade</taxon>
        <taxon>NPAAA clade</taxon>
        <taxon>indigoferoid/millettioid clade</taxon>
        <taxon>Phaseoleae</taxon>
        <taxon>Glycine</taxon>
        <taxon>Glycine subgen. Soja</taxon>
    </lineage>
</organism>
<gene>
    <name evidence="1" type="ORF">D0Y65_010117</name>
</gene>
<accession>A0A445L1S6</accession>
<dbReference type="Proteomes" id="UP000289340">
    <property type="component" value="Chromosome 4"/>
</dbReference>
<name>A0A445L1S6_GLYSO</name>
<dbReference type="EMBL" id="QZWG01000004">
    <property type="protein sequence ID" value="RZC17128.1"/>
    <property type="molecule type" value="Genomic_DNA"/>
</dbReference>
<evidence type="ECO:0000313" key="1">
    <source>
        <dbReference type="EMBL" id="RZC17128.1"/>
    </source>
</evidence>
<keyword evidence="2" id="KW-1185">Reference proteome</keyword>
<reference evidence="1 2" key="1">
    <citation type="submission" date="2018-09" db="EMBL/GenBank/DDBJ databases">
        <title>A high-quality reference genome of wild soybean provides a powerful tool to mine soybean genomes.</title>
        <authorList>
            <person name="Xie M."/>
            <person name="Chung C.Y.L."/>
            <person name="Li M.-W."/>
            <person name="Wong F.-L."/>
            <person name="Chan T.-F."/>
            <person name="Lam H.-M."/>
        </authorList>
    </citation>
    <scope>NUCLEOTIDE SEQUENCE [LARGE SCALE GENOMIC DNA]</scope>
    <source>
        <strain evidence="2">cv. W05</strain>
        <tissue evidence="1">Hypocotyl of etiolated seedlings</tissue>
    </source>
</reference>
<evidence type="ECO:0008006" key="3">
    <source>
        <dbReference type="Google" id="ProtNLM"/>
    </source>
</evidence>
<proteinExistence type="predicted"/>
<protein>
    <recommendedName>
        <fullName evidence="3">Retrovirus-related Pol polyprotein from transposon TNT 1-94</fullName>
    </recommendedName>
</protein>
<comment type="caution">
    <text evidence="1">The sequence shown here is derived from an EMBL/GenBank/DDBJ whole genome shotgun (WGS) entry which is preliminary data.</text>
</comment>
<sequence>MASLSLSQIASLINNDSNVDLHNSAIFTKVLKLSIKLDDKNSFCGIHRETISDQELLDVVIDGLPEEYNTFVMMMHARPDKFL</sequence>
<dbReference type="AlphaFoldDB" id="A0A445L1S6"/>